<proteinExistence type="predicted"/>
<dbReference type="STRING" id="380248.SAMN05216251_112120"/>
<accession>A0A1I2I1R3</accession>
<name>A0A1I2I1R3_9ACTN</name>
<feature type="region of interest" description="Disordered" evidence="1">
    <location>
        <begin position="23"/>
        <end position="60"/>
    </location>
</feature>
<dbReference type="EMBL" id="FONG01000012">
    <property type="protein sequence ID" value="SFF36114.1"/>
    <property type="molecule type" value="Genomic_DNA"/>
</dbReference>
<sequence>MRHEDTEFVGGPLDGRVLAVLTGTTGQPPRTYSVPVPAPEGGPPTVHLYHREPSPGPRGARRTRWVFVYDPEGERPDGLKWPWSRSAHGKA</sequence>
<evidence type="ECO:0000313" key="3">
    <source>
        <dbReference type="Proteomes" id="UP000199323"/>
    </source>
</evidence>
<dbReference type="AlphaFoldDB" id="A0A1I2I1R3"/>
<protein>
    <submittedName>
        <fullName evidence="2">Uncharacterized protein</fullName>
    </submittedName>
</protein>
<reference evidence="2 3" key="1">
    <citation type="submission" date="2016-10" db="EMBL/GenBank/DDBJ databases">
        <authorList>
            <person name="de Groot N.N."/>
        </authorList>
    </citation>
    <scope>NUCLEOTIDE SEQUENCE [LARGE SCALE GENOMIC DNA]</scope>
    <source>
        <strain evidence="2 3">CGMCC 4.3510</strain>
    </source>
</reference>
<gene>
    <name evidence="2" type="ORF">SAMN05216251_112120</name>
</gene>
<evidence type="ECO:0000256" key="1">
    <source>
        <dbReference type="SAM" id="MobiDB-lite"/>
    </source>
</evidence>
<dbReference type="OrthoDB" id="3855550at2"/>
<evidence type="ECO:0000313" key="2">
    <source>
        <dbReference type="EMBL" id="SFF36114.1"/>
    </source>
</evidence>
<organism evidence="2 3">
    <name type="scientific">Actinacidiphila alni</name>
    <dbReference type="NCBI Taxonomy" id="380248"/>
    <lineage>
        <taxon>Bacteria</taxon>
        <taxon>Bacillati</taxon>
        <taxon>Actinomycetota</taxon>
        <taxon>Actinomycetes</taxon>
        <taxon>Kitasatosporales</taxon>
        <taxon>Streptomycetaceae</taxon>
        <taxon>Actinacidiphila</taxon>
    </lineage>
</organism>
<dbReference type="Proteomes" id="UP000199323">
    <property type="component" value="Unassembled WGS sequence"/>
</dbReference>
<dbReference type="RefSeq" id="WP_093715169.1">
    <property type="nucleotide sequence ID" value="NZ_FONG01000012.1"/>
</dbReference>
<keyword evidence="3" id="KW-1185">Reference proteome</keyword>